<dbReference type="Pfam" id="PF10805">
    <property type="entry name" value="DUF2730"/>
    <property type="match status" value="1"/>
</dbReference>
<evidence type="ECO:0000313" key="3">
    <source>
        <dbReference type="Proteomes" id="UP000249417"/>
    </source>
</evidence>
<evidence type="ECO:0008006" key="4">
    <source>
        <dbReference type="Google" id="ProtNLM"/>
    </source>
</evidence>
<dbReference type="AlphaFoldDB" id="A0A2W5MYI0"/>
<sequence>MTFDDISKWQLLILYGWNFFLAIVLLWLNAKFVSKVDYDEQKTTQETVNSDHNNRLTTVEVMLKHFPTEDQIKDLSLQIARVEGDMKGAVERFRAIDGILERVETAQSRVEDFLLRAGK</sequence>
<accession>A0A2W5MYI0</accession>
<keyword evidence="1" id="KW-1133">Transmembrane helix</keyword>
<evidence type="ECO:0000256" key="1">
    <source>
        <dbReference type="SAM" id="Phobius"/>
    </source>
</evidence>
<evidence type="ECO:0000313" key="2">
    <source>
        <dbReference type="EMBL" id="PZQ46321.1"/>
    </source>
</evidence>
<feature type="transmembrane region" description="Helical" evidence="1">
    <location>
        <begin position="12"/>
        <end position="30"/>
    </location>
</feature>
<dbReference type="InterPro" id="IPR020269">
    <property type="entry name" value="Phage_Mu_Releasin"/>
</dbReference>
<organism evidence="2 3">
    <name type="scientific">Micavibrio aeruginosavorus</name>
    <dbReference type="NCBI Taxonomy" id="349221"/>
    <lineage>
        <taxon>Bacteria</taxon>
        <taxon>Pseudomonadati</taxon>
        <taxon>Bdellovibrionota</taxon>
        <taxon>Bdellovibrionia</taxon>
        <taxon>Bdellovibrionales</taxon>
        <taxon>Pseudobdellovibrionaceae</taxon>
        <taxon>Micavibrio</taxon>
    </lineage>
</organism>
<name>A0A2W5MYI0_9BACT</name>
<protein>
    <recommendedName>
        <fullName evidence="4">DUF2730 domain-containing protein</fullName>
    </recommendedName>
</protein>
<comment type="caution">
    <text evidence="2">The sequence shown here is derived from an EMBL/GenBank/DDBJ whole genome shotgun (WGS) entry which is preliminary data.</text>
</comment>
<proteinExistence type="predicted"/>
<keyword evidence="1" id="KW-0472">Membrane</keyword>
<dbReference type="EMBL" id="QFQB01000028">
    <property type="protein sequence ID" value="PZQ46321.1"/>
    <property type="molecule type" value="Genomic_DNA"/>
</dbReference>
<keyword evidence="1" id="KW-0812">Transmembrane</keyword>
<gene>
    <name evidence="2" type="ORF">DI551_05245</name>
</gene>
<dbReference type="Proteomes" id="UP000249417">
    <property type="component" value="Unassembled WGS sequence"/>
</dbReference>
<reference evidence="2 3" key="1">
    <citation type="submission" date="2017-08" db="EMBL/GenBank/DDBJ databases">
        <title>Infants hospitalized years apart are colonized by the same room-sourced microbial strains.</title>
        <authorList>
            <person name="Brooks B."/>
            <person name="Olm M.R."/>
            <person name="Firek B.A."/>
            <person name="Baker R."/>
            <person name="Thomas B.C."/>
            <person name="Morowitz M.J."/>
            <person name="Banfield J.F."/>
        </authorList>
    </citation>
    <scope>NUCLEOTIDE SEQUENCE [LARGE SCALE GENOMIC DNA]</scope>
    <source>
        <strain evidence="2">S2_005_002_R2_29</strain>
    </source>
</reference>